<keyword evidence="4" id="KW-0479">Metal-binding</keyword>
<evidence type="ECO:0000256" key="7">
    <source>
        <dbReference type="ARBA" id="ARBA00023014"/>
    </source>
</evidence>
<evidence type="ECO:0000256" key="1">
    <source>
        <dbReference type="ARBA" id="ARBA00001933"/>
    </source>
</evidence>
<dbReference type="Pfam" id="PF00266">
    <property type="entry name" value="Aminotran_5"/>
    <property type="match status" value="1"/>
</dbReference>
<dbReference type="AlphaFoldDB" id="A0A6J7D0V8"/>
<comment type="similarity">
    <text evidence="2">Belongs to the class-V pyridoxal-phosphate-dependent aminotransferase family. NifS/IscS subfamily.</text>
</comment>
<dbReference type="GO" id="GO:0051536">
    <property type="term" value="F:iron-sulfur cluster binding"/>
    <property type="evidence" value="ECO:0007669"/>
    <property type="project" value="UniProtKB-KW"/>
</dbReference>
<evidence type="ECO:0000256" key="5">
    <source>
        <dbReference type="ARBA" id="ARBA00022898"/>
    </source>
</evidence>
<dbReference type="PANTHER" id="PTHR11601:SF34">
    <property type="entry name" value="CYSTEINE DESULFURASE"/>
    <property type="match status" value="1"/>
</dbReference>
<dbReference type="PANTHER" id="PTHR11601">
    <property type="entry name" value="CYSTEINE DESULFURYLASE FAMILY MEMBER"/>
    <property type="match status" value="1"/>
</dbReference>
<dbReference type="InterPro" id="IPR000192">
    <property type="entry name" value="Aminotrans_V_dom"/>
</dbReference>
<evidence type="ECO:0000256" key="2">
    <source>
        <dbReference type="ARBA" id="ARBA00006490"/>
    </source>
</evidence>
<dbReference type="InterPro" id="IPR016454">
    <property type="entry name" value="Cysteine_dSase"/>
</dbReference>
<dbReference type="GO" id="GO:0046872">
    <property type="term" value="F:metal ion binding"/>
    <property type="evidence" value="ECO:0007669"/>
    <property type="project" value="UniProtKB-KW"/>
</dbReference>
<evidence type="ECO:0000256" key="6">
    <source>
        <dbReference type="ARBA" id="ARBA00023004"/>
    </source>
</evidence>
<dbReference type="Gene3D" id="3.90.1150.10">
    <property type="entry name" value="Aspartate Aminotransferase, domain 1"/>
    <property type="match status" value="1"/>
</dbReference>
<keyword evidence="5" id="KW-0663">Pyridoxal phosphate</keyword>
<feature type="domain" description="Aminotransferase class V" evidence="8">
    <location>
        <begin position="3"/>
        <end position="372"/>
    </location>
</feature>
<dbReference type="InterPro" id="IPR015424">
    <property type="entry name" value="PyrdxlP-dep_Trfase"/>
</dbReference>
<protein>
    <submittedName>
        <fullName evidence="9">Unannotated protein</fullName>
    </submittedName>
</protein>
<evidence type="ECO:0000256" key="4">
    <source>
        <dbReference type="ARBA" id="ARBA00022723"/>
    </source>
</evidence>
<dbReference type="Gene3D" id="1.10.260.50">
    <property type="match status" value="1"/>
</dbReference>
<comment type="cofactor">
    <cofactor evidence="1">
        <name>pyridoxal 5'-phosphate</name>
        <dbReference type="ChEBI" id="CHEBI:597326"/>
    </cofactor>
</comment>
<proteinExistence type="inferred from homology"/>
<dbReference type="GO" id="GO:0016740">
    <property type="term" value="F:transferase activity"/>
    <property type="evidence" value="ECO:0007669"/>
    <property type="project" value="UniProtKB-KW"/>
</dbReference>
<sequence>MAYFDYAATSPMHDAVIDAWTRAVHLRGNASATHRDGQKSRLMWEEGRDKIAASIGALPFDVTVTGSGTEAINLAIKGLFWGRNGTPASREAGAPLPRPRILTTEAEHHAALDAIHWLVEAEGAIVDFVRVDDTGTIDLKDLASKLSDDVALVTTLWTNNEVGTIQPVPEIVALAEAVTVPVHLDAVATLGYTPIDFARSGLAALSVSAHKIGGPVGVGALAMSRSWPIVPLIHGGSQQRLRSGSLDAAGVFAAGVAAERATADIAANAARLSALRDRLLTGIRATIPTAVVRGHHINRTPGNAHVTVPGLDSVSALFLLDEAGHAASAGSACQAGVQSPSHVLRAMGVADSEGPLRFTLGLENSEAEIDALLEVLPTIVARATH</sequence>
<dbReference type="InterPro" id="IPR015422">
    <property type="entry name" value="PyrdxlP-dep_Trfase_small"/>
</dbReference>
<keyword evidence="6" id="KW-0408">Iron</keyword>
<name>A0A6J7D0V8_9ZZZZ</name>
<dbReference type="SUPFAM" id="SSF53383">
    <property type="entry name" value="PLP-dependent transferases"/>
    <property type="match status" value="1"/>
</dbReference>
<evidence type="ECO:0000313" key="9">
    <source>
        <dbReference type="EMBL" id="CAB4863811.1"/>
    </source>
</evidence>
<gene>
    <name evidence="9" type="ORF">UFOPK3339_00540</name>
</gene>
<accession>A0A6J7D0V8</accession>
<dbReference type="InterPro" id="IPR015421">
    <property type="entry name" value="PyrdxlP-dep_Trfase_major"/>
</dbReference>
<keyword evidence="7" id="KW-0411">Iron-sulfur</keyword>
<dbReference type="Gene3D" id="3.40.640.10">
    <property type="entry name" value="Type I PLP-dependent aspartate aminotransferase-like (Major domain)"/>
    <property type="match status" value="1"/>
</dbReference>
<keyword evidence="3" id="KW-0808">Transferase</keyword>
<dbReference type="PIRSF" id="PIRSF005572">
    <property type="entry name" value="NifS"/>
    <property type="match status" value="1"/>
</dbReference>
<reference evidence="9" key="1">
    <citation type="submission" date="2020-05" db="EMBL/GenBank/DDBJ databases">
        <authorList>
            <person name="Chiriac C."/>
            <person name="Salcher M."/>
            <person name="Ghai R."/>
            <person name="Kavagutti S V."/>
        </authorList>
    </citation>
    <scope>NUCLEOTIDE SEQUENCE</scope>
</reference>
<evidence type="ECO:0000259" key="8">
    <source>
        <dbReference type="Pfam" id="PF00266"/>
    </source>
</evidence>
<evidence type="ECO:0000256" key="3">
    <source>
        <dbReference type="ARBA" id="ARBA00022679"/>
    </source>
</evidence>
<organism evidence="9">
    <name type="scientific">freshwater metagenome</name>
    <dbReference type="NCBI Taxonomy" id="449393"/>
    <lineage>
        <taxon>unclassified sequences</taxon>
        <taxon>metagenomes</taxon>
        <taxon>ecological metagenomes</taxon>
    </lineage>
</organism>
<dbReference type="EMBL" id="CAFBLF010000064">
    <property type="protein sequence ID" value="CAB4863811.1"/>
    <property type="molecule type" value="Genomic_DNA"/>
</dbReference>